<dbReference type="GO" id="GO:0043916">
    <property type="term" value="F:DNA-7-methylguanine glycosylase activity"/>
    <property type="evidence" value="ECO:0007669"/>
    <property type="project" value="TreeGrafter"/>
</dbReference>
<dbReference type="EMBL" id="FOLX01000001">
    <property type="protein sequence ID" value="SFC82344.1"/>
    <property type="molecule type" value="Genomic_DNA"/>
</dbReference>
<dbReference type="InterPro" id="IPR051912">
    <property type="entry name" value="Alkylbase_DNA_Glycosylase/TA"/>
</dbReference>
<evidence type="ECO:0000256" key="1">
    <source>
        <dbReference type="ARBA" id="ARBA00000086"/>
    </source>
</evidence>
<keyword evidence="7" id="KW-1185">Reference proteome</keyword>
<dbReference type="EC" id="3.2.2.21" evidence="2"/>
<dbReference type="STRING" id="517719.SAMN05421762_2329"/>
<dbReference type="Pfam" id="PF00730">
    <property type="entry name" value="HhH-GPD"/>
    <property type="match status" value="1"/>
</dbReference>
<dbReference type="InterPro" id="IPR011257">
    <property type="entry name" value="DNA_glycosylase"/>
</dbReference>
<dbReference type="SUPFAM" id="SSF48150">
    <property type="entry name" value="DNA-glycosylase"/>
    <property type="match status" value="1"/>
</dbReference>
<reference evidence="6 7" key="1">
    <citation type="submission" date="2016-10" db="EMBL/GenBank/DDBJ databases">
        <authorList>
            <person name="de Groot N.N."/>
        </authorList>
    </citation>
    <scope>NUCLEOTIDE SEQUENCE [LARGE SCALE GENOMIC DNA]</scope>
    <source>
        <strain evidence="6 7">DSM 29619</strain>
    </source>
</reference>
<dbReference type="GO" id="GO:0032993">
    <property type="term" value="C:protein-DNA complex"/>
    <property type="evidence" value="ECO:0007669"/>
    <property type="project" value="TreeGrafter"/>
</dbReference>
<dbReference type="AlphaFoldDB" id="A0A1I1MAF9"/>
<keyword evidence="4" id="KW-0234">DNA repair</keyword>
<dbReference type="GO" id="GO:0006307">
    <property type="term" value="P:DNA alkylation repair"/>
    <property type="evidence" value="ECO:0007669"/>
    <property type="project" value="TreeGrafter"/>
</dbReference>
<gene>
    <name evidence="6" type="ORF">SAMN05421762_2329</name>
</gene>
<comment type="catalytic activity">
    <reaction evidence="1">
        <text>Hydrolysis of alkylated DNA, releasing 3-methyladenine, 3-methylguanine, 7-methylguanine and 7-methyladenine.</text>
        <dbReference type="EC" id="3.2.2.21"/>
    </reaction>
</comment>
<sequence length="204" mass="22135">MIIETPEDIARGHAALCVLDPAFRQLAHLTPPLRRRPGGFATLLQAIVGQQVSTASAAAIWARVEAAGLTRAEAVAEAGEEGLRAVGFSRPKIRYALALADAGLDFDALTTLPDDQAIARLTALPGIGRWTAELYLLSALGRADVLPAGDLALQEAARILYDLDQRPDEKGLRRMAQAWSPWRAVAARYLWDLYRATKQREGTL</sequence>
<dbReference type="InterPro" id="IPR003265">
    <property type="entry name" value="HhH-GPD_domain"/>
</dbReference>
<protein>
    <recommendedName>
        <fullName evidence="2">DNA-3-methyladenine glycosylase II</fullName>
        <ecNumber evidence="2">3.2.2.21</ecNumber>
    </recommendedName>
</protein>
<evidence type="ECO:0000313" key="7">
    <source>
        <dbReference type="Proteomes" id="UP000231644"/>
    </source>
</evidence>
<dbReference type="GO" id="GO:0008725">
    <property type="term" value="F:DNA-3-methyladenine glycosylase activity"/>
    <property type="evidence" value="ECO:0007669"/>
    <property type="project" value="TreeGrafter"/>
</dbReference>
<dbReference type="SMART" id="SM00478">
    <property type="entry name" value="ENDO3c"/>
    <property type="match status" value="1"/>
</dbReference>
<evidence type="ECO:0000256" key="2">
    <source>
        <dbReference type="ARBA" id="ARBA00012000"/>
    </source>
</evidence>
<keyword evidence="3" id="KW-0227">DNA damage</keyword>
<dbReference type="GO" id="GO:0005737">
    <property type="term" value="C:cytoplasm"/>
    <property type="evidence" value="ECO:0007669"/>
    <property type="project" value="TreeGrafter"/>
</dbReference>
<dbReference type="OrthoDB" id="9785929at2"/>
<dbReference type="GO" id="GO:0032131">
    <property type="term" value="F:alkylated DNA binding"/>
    <property type="evidence" value="ECO:0007669"/>
    <property type="project" value="TreeGrafter"/>
</dbReference>
<dbReference type="Gene3D" id="1.10.1670.40">
    <property type="match status" value="1"/>
</dbReference>
<evidence type="ECO:0000256" key="3">
    <source>
        <dbReference type="ARBA" id="ARBA00022763"/>
    </source>
</evidence>
<dbReference type="Proteomes" id="UP000231644">
    <property type="component" value="Unassembled WGS sequence"/>
</dbReference>
<feature type="domain" description="HhH-GPD" evidence="5">
    <location>
        <begin position="48"/>
        <end position="197"/>
    </location>
</feature>
<dbReference type="PANTHER" id="PTHR43003:SF5">
    <property type="entry name" value="DNA-3-METHYLADENINE GLYCOSYLASE"/>
    <property type="match status" value="1"/>
</dbReference>
<name>A0A1I1MAF9_9RHOB</name>
<dbReference type="PANTHER" id="PTHR43003">
    <property type="entry name" value="DNA-3-METHYLADENINE GLYCOSYLASE"/>
    <property type="match status" value="1"/>
</dbReference>
<dbReference type="RefSeq" id="WP_093447938.1">
    <property type="nucleotide sequence ID" value="NZ_FNZG01000001.1"/>
</dbReference>
<evidence type="ECO:0000256" key="4">
    <source>
        <dbReference type="ARBA" id="ARBA00023204"/>
    </source>
</evidence>
<dbReference type="GO" id="GO:0006285">
    <property type="term" value="P:base-excision repair, AP site formation"/>
    <property type="evidence" value="ECO:0007669"/>
    <property type="project" value="TreeGrafter"/>
</dbReference>
<dbReference type="CDD" id="cd00056">
    <property type="entry name" value="ENDO3c"/>
    <property type="match status" value="1"/>
</dbReference>
<dbReference type="Gene3D" id="1.10.340.30">
    <property type="entry name" value="Hypothetical protein, domain 2"/>
    <property type="match status" value="1"/>
</dbReference>
<evidence type="ECO:0000313" key="6">
    <source>
        <dbReference type="EMBL" id="SFC82344.1"/>
    </source>
</evidence>
<accession>A0A1I1MAF9</accession>
<organism evidence="6 7">
    <name type="scientific">Pseudooceanicola nitratireducens</name>
    <dbReference type="NCBI Taxonomy" id="517719"/>
    <lineage>
        <taxon>Bacteria</taxon>
        <taxon>Pseudomonadati</taxon>
        <taxon>Pseudomonadota</taxon>
        <taxon>Alphaproteobacteria</taxon>
        <taxon>Rhodobacterales</taxon>
        <taxon>Paracoccaceae</taxon>
        <taxon>Pseudooceanicola</taxon>
    </lineage>
</organism>
<proteinExistence type="predicted"/>
<evidence type="ECO:0000259" key="5">
    <source>
        <dbReference type="SMART" id="SM00478"/>
    </source>
</evidence>